<evidence type="ECO:0000313" key="3">
    <source>
        <dbReference type="Proteomes" id="UP000235023"/>
    </source>
</evidence>
<reference evidence="3" key="1">
    <citation type="submission" date="2017-12" db="EMBL/GenBank/DDBJ databases">
        <authorList>
            <consortium name="DOE Joint Genome Institute"/>
            <person name="Mondo S.J."/>
            <person name="Kjaerbolling I."/>
            <person name="Vesth T.C."/>
            <person name="Frisvad J.C."/>
            <person name="Nybo J.L."/>
            <person name="Theobald S."/>
            <person name="Kuo A."/>
            <person name="Bowyer P."/>
            <person name="Matsuda Y."/>
            <person name="Lyhne E.K."/>
            <person name="Kogle M.E."/>
            <person name="Clum A."/>
            <person name="Lipzen A."/>
            <person name="Salamov A."/>
            <person name="Ngan C.Y."/>
            <person name="Daum C."/>
            <person name="Chiniquy J."/>
            <person name="Barry K."/>
            <person name="LaButti K."/>
            <person name="Haridas S."/>
            <person name="Simmons B.A."/>
            <person name="Magnuson J.K."/>
            <person name="Mortensen U.H."/>
            <person name="Larsen T.O."/>
            <person name="Grigoriev I.V."/>
            <person name="Baker S.E."/>
            <person name="Andersen M.R."/>
            <person name="Nordberg H.P."/>
            <person name="Cantor M.N."/>
            <person name="Hua S.X."/>
        </authorList>
    </citation>
    <scope>NUCLEOTIDE SEQUENCE [LARGE SCALE GENOMIC DNA]</scope>
    <source>
        <strain evidence="3">IBT 19404</strain>
    </source>
</reference>
<keyword evidence="3" id="KW-1185">Reference proteome</keyword>
<feature type="compositionally biased region" description="Polar residues" evidence="1">
    <location>
        <begin position="400"/>
        <end position="428"/>
    </location>
</feature>
<evidence type="ECO:0000313" key="2">
    <source>
        <dbReference type="EMBL" id="PLN76672.1"/>
    </source>
</evidence>
<organism evidence="2 3">
    <name type="scientific">Aspergillus taichungensis</name>
    <dbReference type="NCBI Taxonomy" id="482145"/>
    <lineage>
        <taxon>Eukaryota</taxon>
        <taxon>Fungi</taxon>
        <taxon>Dikarya</taxon>
        <taxon>Ascomycota</taxon>
        <taxon>Pezizomycotina</taxon>
        <taxon>Eurotiomycetes</taxon>
        <taxon>Eurotiomycetidae</taxon>
        <taxon>Eurotiales</taxon>
        <taxon>Aspergillaceae</taxon>
        <taxon>Aspergillus</taxon>
        <taxon>Aspergillus subgen. Circumdati</taxon>
    </lineage>
</organism>
<feature type="compositionally biased region" description="Polar residues" evidence="1">
    <location>
        <begin position="168"/>
        <end position="178"/>
    </location>
</feature>
<feature type="compositionally biased region" description="Basic and acidic residues" evidence="1">
    <location>
        <begin position="30"/>
        <end position="46"/>
    </location>
</feature>
<feature type="compositionally biased region" description="Basic and acidic residues" evidence="1">
    <location>
        <begin position="501"/>
        <end position="510"/>
    </location>
</feature>
<sequence>METASKIWHTAADAFRDDLHALEGRGTSDNAKHLSQEQHRQQHGEEPISGVPGRGTVTDPYDAGNRDDQPGAVKGQEATVPVNEAQTSLPSSHLQPTYETKKTTLPDRSTTGSSAPGAAGAGAHSGTFTKGGVDSSSNIWVPGQPDLEQRDAGLGLSGYGRNAPEPRTATTTGTQTSKIAALGDTDVRATGGGIGATGATGSGSASAGRYSEPVSAPTAASTSSTSGPPKDFIGGTDVRGTTSQYAEPVSTPTAPSTASTFSPPPRSSGGGDAFAKAGVPAREEEEETLGSRSVSAAEEPSVLRMPSSISDERRSKYHEANANTRDVDPDVLRGPSVSGINEQTKIRFEKEAEKAAKEDSGTSPANIPLASGPGTRERSAMPTDADTSEATEQEKKQTLPKEQSGLTGAGQQQQQDESTSAGRAQSGHQVLDKSEQTEKRTSTMGQSNASERQASQAVQDAEQRDTIGSSSGGGDAGNRKPQVQQGVSKEALQGPQGPPPKEYEFEKELSSGKAGKGGSKTADIPDSKGTGTGQKAQQAKQEVKQADQTAQNGTKSNMKEKLEKVLHHK</sequence>
<feature type="compositionally biased region" description="Low complexity" evidence="1">
    <location>
        <begin position="215"/>
        <end position="229"/>
    </location>
</feature>
<accession>A0A2J5HI28</accession>
<name>A0A2J5HI28_9EURO</name>
<feature type="compositionally biased region" description="Basic and acidic residues" evidence="1">
    <location>
        <begin position="430"/>
        <end position="441"/>
    </location>
</feature>
<feature type="compositionally biased region" description="Low complexity" evidence="1">
    <location>
        <begin position="248"/>
        <end position="261"/>
    </location>
</feature>
<evidence type="ECO:0000256" key="1">
    <source>
        <dbReference type="SAM" id="MobiDB-lite"/>
    </source>
</evidence>
<feature type="region of interest" description="Disordered" evidence="1">
    <location>
        <begin position="23"/>
        <end position="569"/>
    </location>
</feature>
<protein>
    <submittedName>
        <fullName evidence="2">Uncharacterized protein</fullName>
    </submittedName>
</protein>
<feature type="compositionally biased region" description="Basic and acidic residues" evidence="1">
    <location>
        <begin position="557"/>
        <end position="569"/>
    </location>
</feature>
<dbReference type="Proteomes" id="UP000235023">
    <property type="component" value="Unassembled WGS sequence"/>
</dbReference>
<feature type="compositionally biased region" description="Basic and acidic residues" evidence="1">
    <location>
        <begin position="344"/>
        <end position="360"/>
    </location>
</feature>
<feature type="compositionally biased region" description="Low complexity" evidence="1">
    <location>
        <begin position="109"/>
        <end position="128"/>
    </location>
</feature>
<feature type="compositionally biased region" description="Gly residues" evidence="1">
    <location>
        <begin position="190"/>
        <end position="201"/>
    </location>
</feature>
<feature type="compositionally biased region" description="Polar residues" evidence="1">
    <location>
        <begin position="84"/>
        <end position="98"/>
    </location>
</feature>
<gene>
    <name evidence="2" type="ORF">BDW42DRAFT_178178</name>
</gene>
<proteinExistence type="predicted"/>
<feature type="compositionally biased region" description="Polar residues" evidence="1">
    <location>
        <begin position="442"/>
        <end position="458"/>
    </location>
</feature>
<feature type="compositionally biased region" description="Basic and acidic residues" evidence="1">
    <location>
        <begin position="310"/>
        <end position="331"/>
    </location>
</feature>
<dbReference type="OrthoDB" id="5388207at2759"/>
<dbReference type="AlphaFoldDB" id="A0A2J5HI28"/>
<dbReference type="EMBL" id="KZ559612">
    <property type="protein sequence ID" value="PLN76672.1"/>
    <property type="molecule type" value="Genomic_DNA"/>
</dbReference>